<protein>
    <submittedName>
        <fullName evidence="2">Uncharacterized protein</fullName>
    </submittedName>
</protein>
<keyword evidence="3" id="KW-1185">Reference proteome</keyword>
<evidence type="ECO:0000313" key="3">
    <source>
        <dbReference type="Proteomes" id="UP001206925"/>
    </source>
</evidence>
<feature type="compositionally biased region" description="Polar residues" evidence="1">
    <location>
        <begin position="1"/>
        <end position="22"/>
    </location>
</feature>
<evidence type="ECO:0000256" key="1">
    <source>
        <dbReference type="SAM" id="MobiDB-lite"/>
    </source>
</evidence>
<organism evidence="2 3">
    <name type="scientific">Ambrosia artemisiifolia</name>
    <name type="common">Common ragweed</name>
    <dbReference type="NCBI Taxonomy" id="4212"/>
    <lineage>
        <taxon>Eukaryota</taxon>
        <taxon>Viridiplantae</taxon>
        <taxon>Streptophyta</taxon>
        <taxon>Embryophyta</taxon>
        <taxon>Tracheophyta</taxon>
        <taxon>Spermatophyta</taxon>
        <taxon>Magnoliopsida</taxon>
        <taxon>eudicotyledons</taxon>
        <taxon>Gunneridae</taxon>
        <taxon>Pentapetalae</taxon>
        <taxon>asterids</taxon>
        <taxon>campanulids</taxon>
        <taxon>Asterales</taxon>
        <taxon>Asteraceae</taxon>
        <taxon>Asteroideae</taxon>
        <taxon>Heliantheae alliance</taxon>
        <taxon>Heliantheae</taxon>
        <taxon>Ambrosia</taxon>
    </lineage>
</organism>
<sequence>AVRLQPDQNAETSSSSNIQGSVIPTPLTPAPANPPVTGKKDAAARRKLFDDEGDKNPAKRPATDI</sequence>
<accession>A0AAD5CE32</accession>
<name>A0AAD5CE32_AMBAR</name>
<dbReference type="Proteomes" id="UP001206925">
    <property type="component" value="Unassembled WGS sequence"/>
</dbReference>
<evidence type="ECO:0000313" key="2">
    <source>
        <dbReference type="EMBL" id="KAI7740267.1"/>
    </source>
</evidence>
<feature type="non-terminal residue" evidence="2">
    <location>
        <position position="1"/>
    </location>
</feature>
<feature type="compositionally biased region" description="Basic and acidic residues" evidence="1">
    <location>
        <begin position="38"/>
        <end position="65"/>
    </location>
</feature>
<dbReference type="EMBL" id="JAMZMK010008479">
    <property type="protein sequence ID" value="KAI7740267.1"/>
    <property type="molecule type" value="Genomic_DNA"/>
</dbReference>
<proteinExistence type="predicted"/>
<gene>
    <name evidence="2" type="ORF">M8C21_000036</name>
</gene>
<comment type="caution">
    <text evidence="2">The sequence shown here is derived from an EMBL/GenBank/DDBJ whole genome shotgun (WGS) entry which is preliminary data.</text>
</comment>
<dbReference type="AlphaFoldDB" id="A0AAD5CE32"/>
<reference evidence="2" key="1">
    <citation type="submission" date="2022-06" db="EMBL/GenBank/DDBJ databases">
        <title>Uncovering the hologenomic basis of an extraordinary plant invasion.</title>
        <authorList>
            <person name="Bieker V.C."/>
            <person name="Martin M.D."/>
            <person name="Gilbert T."/>
            <person name="Hodgins K."/>
            <person name="Battlay P."/>
            <person name="Petersen B."/>
            <person name="Wilson J."/>
        </authorList>
    </citation>
    <scope>NUCLEOTIDE SEQUENCE</scope>
    <source>
        <strain evidence="2">AA19_3_7</strain>
        <tissue evidence="2">Leaf</tissue>
    </source>
</reference>
<feature type="region of interest" description="Disordered" evidence="1">
    <location>
        <begin position="1"/>
        <end position="65"/>
    </location>
</feature>